<dbReference type="EMBL" id="CAJOBA010056463">
    <property type="protein sequence ID" value="CAF4292430.1"/>
    <property type="molecule type" value="Genomic_DNA"/>
</dbReference>
<feature type="chain" id="PRO_5036434728" description="p-glycoprotein" evidence="1">
    <location>
        <begin position="20"/>
        <end position="79"/>
    </location>
</feature>
<dbReference type="InterPro" id="IPR027417">
    <property type="entry name" value="P-loop_NTPase"/>
</dbReference>
<evidence type="ECO:0008006" key="5">
    <source>
        <dbReference type="Google" id="ProtNLM"/>
    </source>
</evidence>
<evidence type="ECO:0000313" key="2">
    <source>
        <dbReference type="EMBL" id="CAF1504090.1"/>
    </source>
</evidence>
<dbReference type="EMBL" id="CAJNOK010034435">
    <property type="protein sequence ID" value="CAF1504090.1"/>
    <property type="molecule type" value="Genomic_DNA"/>
</dbReference>
<gene>
    <name evidence="2" type="ORF">OVA965_LOCUS37072</name>
    <name evidence="3" type="ORF">TMI583_LOCUS38124</name>
</gene>
<accession>A0A8S2TJF8</accession>
<organism evidence="3 4">
    <name type="scientific">Didymodactylos carnosus</name>
    <dbReference type="NCBI Taxonomy" id="1234261"/>
    <lineage>
        <taxon>Eukaryota</taxon>
        <taxon>Metazoa</taxon>
        <taxon>Spiralia</taxon>
        <taxon>Gnathifera</taxon>
        <taxon>Rotifera</taxon>
        <taxon>Eurotatoria</taxon>
        <taxon>Bdelloidea</taxon>
        <taxon>Philodinida</taxon>
        <taxon>Philodinidae</taxon>
        <taxon>Didymodactylos</taxon>
    </lineage>
</organism>
<dbReference type="GO" id="GO:0005886">
    <property type="term" value="C:plasma membrane"/>
    <property type="evidence" value="ECO:0007669"/>
    <property type="project" value="TreeGrafter"/>
</dbReference>
<dbReference type="GO" id="GO:0042626">
    <property type="term" value="F:ATPase-coupled transmembrane transporter activity"/>
    <property type="evidence" value="ECO:0007669"/>
    <property type="project" value="TreeGrafter"/>
</dbReference>
<dbReference type="InterPro" id="IPR039421">
    <property type="entry name" value="Type_1_exporter"/>
</dbReference>
<dbReference type="Proteomes" id="UP000677228">
    <property type="component" value="Unassembled WGS sequence"/>
</dbReference>
<dbReference type="AlphaFoldDB" id="A0A8S2TJF8"/>
<feature type="signal peptide" evidence="1">
    <location>
        <begin position="1"/>
        <end position="19"/>
    </location>
</feature>
<dbReference type="SUPFAM" id="SSF52540">
    <property type="entry name" value="P-loop containing nucleoside triphosphate hydrolases"/>
    <property type="match status" value="1"/>
</dbReference>
<dbReference type="Gene3D" id="3.40.50.300">
    <property type="entry name" value="P-loop containing nucleotide triphosphate hydrolases"/>
    <property type="match status" value="1"/>
</dbReference>
<protein>
    <recommendedName>
        <fullName evidence="5">p-glycoprotein</fullName>
    </recommendedName>
</protein>
<sequence length="79" mass="8948">MSGFVFILVHCFLLQAVQEALENAQRDRTSIIIAHRLSTIKNADLILVLQNGRVVEQGKHHDLMKSNGRYSKLYLASVK</sequence>
<dbReference type="PANTHER" id="PTHR24222">
    <property type="entry name" value="ABC TRANSPORTER B FAMILY"/>
    <property type="match status" value="1"/>
</dbReference>
<evidence type="ECO:0000313" key="4">
    <source>
        <dbReference type="Proteomes" id="UP000682733"/>
    </source>
</evidence>
<evidence type="ECO:0000256" key="1">
    <source>
        <dbReference type="SAM" id="SignalP"/>
    </source>
</evidence>
<proteinExistence type="predicted"/>
<comment type="caution">
    <text evidence="3">The sequence shown here is derived from an EMBL/GenBank/DDBJ whole genome shotgun (WGS) entry which is preliminary data.</text>
</comment>
<dbReference type="PANTHER" id="PTHR24222:SF76">
    <property type="entry name" value="MYCOBACTIN IMPORT ATP-BINDING_PERMEASE PROTEIN IRTB"/>
    <property type="match status" value="1"/>
</dbReference>
<evidence type="ECO:0000313" key="3">
    <source>
        <dbReference type="EMBL" id="CAF4292430.1"/>
    </source>
</evidence>
<reference evidence="3" key="1">
    <citation type="submission" date="2021-02" db="EMBL/GenBank/DDBJ databases">
        <authorList>
            <person name="Nowell W R."/>
        </authorList>
    </citation>
    <scope>NUCLEOTIDE SEQUENCE</scope>
</reference>
<keyword evidence="1" id="KW-0732">Signal</keyword>
<dbReference type="Proteomes" id="UP000682733">
    <property type="component" value="Unassembled WGS sequence"/>
</dbReference>
<name>A0A8S2TJF8_9BILA</name>